<accession>A0A2A6LTA4</accession>
<sequence>MRIAAMRTYTAATFLVAIAMGIAPVLDFSGNGRFGAVAAGGKAGSSGNSAAGGVRAGVSAGAKAGPNSGPGSKTGGKSHGKSTGSGGGSGKVGGFPGSIAGGGAKAGAIAGSSSRVKGNAVHMRGGKPAGSRGAIATSKGKGAPPSGALRGLTVGPGSPKRSGIPKTVRPGAVAGIAAATGVQSSVRLPSTLWPLKGLGERGEYQQGVLGYAVTDPTTTGAISDGSRTVVRVCLQAITSAALPLGAVRVRAASAGPPVPKRDGGLTAPIAVRIEYAGRGAIEVRQARVRCHLDSNGMVVAMT</sequence>
<name>A0A2A6LTA4_RHIFR</name>
<comment type="caution">
    <text evidence="2">The sequence shown here is derived from an EMBL/GenBank/DDBJ whole genome shotgun (WGS) entry which is preliminary data.</text>
</comment>
<reference evidence="2 3" key="1">
    <citation type="submission" date="2017-09" db="EMBL/GenBank/DDBJ databases">
        <title>Comparative genomics of rhizobia isolated from Phaseolus vulgaris in China.</title>
        <authorList>
            <person name="Tong W."/>
        </authorList>
    </citation>
    <scope>NUCLEOTIDE SEQUENCE [LARGE SCALE GENOMIC DNA]</scope>
    <source>
        <strain evidence="2 3">PCH1</strain>
    </source>
</reference>
<feature type="compositionally biased region" description="Gly residues" evidence="1">
    <location>
        <begin position="83"/>
        <end position="94"/>
    </location>
</feature>
<evidence type="ECO:0000313" key="2">
    <source>
        <dbReference type="EMBL" id="PDT45781.1"/>
    </source>
</evidence>
<evidence type="ECO:0000256" key="1">
    <source>
        <dbReference type="SAM" id="MobiDB-lite"/>
    </source>
</evidence>
<feature type="region of interest" description="Disordered" evidence="1">
    <location>
        <begin position="61"/>
        <end position="94"/>
    </location>
</feature>
<evidence type="ECO:0000313" key="3">
    <source>
        <dbReference type="Proteomes" id="UP000220353"/>
    </source>
</evidence>
<dbReference type="AlphaFoldDB" id="A0A2A6LTA4"/>
<feature type="region of interest" description="Disordered" evidence="1">
    <location>
        <begin position="118"/>
        <end position="166"/>
    </location>
</feature>
<organism evidence="2 3">
    <name type="scientific">Rhizobium fredii</name>
    <name type="common">Sinorhizobium fredii</name>
    <dbReference type="NCBI Taxonomy" id="380"/>
    <lineage>
        <taxon>Bacteria</taxon>
        <taxon>Pseudomonadati</taxon>
        <taxon>Pseudomonadota</taxon>
        <taxon>Alphaproteobacteria</taxon>
        <taxon>Hyphomicrobiales</taxon>
        <taxon>Rhizobiaceae</taxon>
        <taxon>Sinorhizobium/Ensifer group</taxon>
        <taxon>Sinorhizobium</taxon>
    </lineage>
</organism>
<dbReference type="Proteomes" id="UP000220353">
    <property type="component" value="Unassembled WGS sequence"/>
</dbReference>
<feature type="compositionally biased region" description="Low complexity" evidence="1">
    <location>
        <begin position="61"/>
        <end position="71"/>
    </location>
</feature>
<dbReference type="EMBL" id="NWTC01000018">
    <property type="protein sequence ID" value="PDT45781.1"/>
    <property type="molecule type" value="Genomic_DNA"/>
</dbReference>
<protein>
    <submittedName>
        <fullName evidence="2">Uncharacterized protein</fullName>
    </submittedName>
</protein>
<gene>
    <name evidence="2" type="ORF">CO661_21685</name>
</gene>
<proteinExistence type="predicted"/>